<dbReference type="EMBL" id="BPLR01016945">
    <property type="protein sequence ID" value="GIY87499.1"/>
    <property type="molecule type" value="Genomic_DNA"/>
</dbReference>
<keyword evidence="1" id="KW-0175">Coiled coil</keyword>
<organism evidence="2 3">
    <name type="scientific">Caerostris extrusa</name>
    <name type="common">Bark spider</name>
    <name type="synonym">Caerostris bankana</name>
    <dbReference type="NCBI Taxonomy" id="172846"/>
    <lineage>
        <taxon>Eukaryota</taxon>
        <taxon>Metazoa</taxon>
        <taxon>Ecdysozoa</taxon>
        <taxon>Arthropoda</taxon>
        <taxon>Chelicerata</taxon>
        <taxon>Arachnida</taxon>
        <taxon>Araneae</taxon>
        <taxon>Araneomorphae</taxon>
        <taxon>Entelegynae</taxon>
        <taxon>Araneoidea</taxon>
        <taxon>Araneidae</taxon>
        <taxon>Caerostris</taxon>
    </lineage>
</organism>
<dbReference type="Proteomes" id="UP001054945">
    <property type="component" value="Unassembled WGS sequence"/>
</dbReference>
<comment type="caution">
    <text evidence="2">The sequence shown here is derived from an EMBL/GenBank/DDBJ whole genome shotgun (WGS) entry which is preliminary data.</text>
</comment>
<keyword evidence="3" id="KW-1185">Reference proteome</keyword>
<reference evidence="2 3" key="1">
    <citation type="submission" date="2021-06" db="EMBL/GenBank/DDBJ databases">
        <title>Caerostris extrusa draft genome.</title>
        <authorList>
            <person name="Kono N."/>
            <person name="Arakawa K."/>
        </authorList>
    </citation>
    <scope>NUCLEOTIDE SEQUENCE [LARGE SCALE GENOMIC DNA]</scope>
</reference>
<dbReference type="AlphaFoldDB" id="A0AAV4X0Z3"/>
<feature type="coiled-coil region" evidence="1">
    <location>
        <begin position="26"/>
        <end position="53"/>
    </location>
</feature>
<name>A0AAV4X0Z3_CAEEX</name>
<sequence length="73" mass="8880">MSEEELYESLKSLNMPIRRSDFKTPTNRENMKYEELLELNKKLEEKCNSFLQIINMNVLIKMKFNLMYLENID</sequence>
<evidence type="ECO:0000313" key="3">
    <source>
        <dbReference type="Proteomes" id="UP001054945"/>
    </source>
</evidence>
<accession>A0AAV4X0Z3</accession>
<evidence type="ECO:0000256" key="1">
    <source>
        <dbReference type="SAM" id="Coils"/>
    </source>
</evidence>
<gene>
    <name evidence="2" type="ORF">CEXT_439651</name>
</gene>
<evidence type="ECO:0000313" key="2">
    <source>
        <dbReference type="EMBL" id="GIY87499.1"/>
    </source>
</evidence>
<protein>
    <submittedName>
        <fullName evidence="2">Uncharacterized protein</fullName>
    </submittedName>
</protein>
<proteinExistence type="predicted"/>